<comment type="caution">
    <text evidence="9">The sequence shown here is derived from an EMBL/GenBank/DDBJ whole genome shotgun (WGS) entry which is preliminary data.</text>
</comment>
<dbReference type="GO" id="GO:0009986">
    <property type="term" value="C:cell surface"/>
    <property type="evidence" value="ECO:0007669"/>
    <property type="project" value="UniProtKB-SubCell"/>
</dbReference>
<evidence type="ECO:0000256" key="3">
    <source>
        <dbReference type="ARBA" id="ARBA00022481"/>
    </source>
</evidence>
<accession>A0A6B3TPV9</accession>
<protein>
    <submittedName>
        <fullName evidence="9">Prepilin-type N-terminal cleavage/methylation domain-containing protein</fullName>
    </submittedName>
</protein>
<dbReference type="GO" id="GO:0030420">
    <property type="term" value="P:establishment of competence for transformation"/>
    <property type="evidence" value="ECO:0007669"/>
    <property type="project" value="UniProtKB-KW"/>
</dbReference>
<reference evidence="9" key="1">
    <citation type="submission" date="2020-02" db="EMBL/GenBank/DDBJ databases">
        <title>Bacillus sedimentmangrovi sp. nov., isolated from sediment of the mangrove ecosystem.</title>
        <authorList>
            <person name="Liu G."/>
        </authorList>
    </citation>
    <scope>NUCLEOTIDE SEQUENCE [LARGE SCALE GENOMIC DNA]</scope>
    <source>
        <strain evidence="9">SgZ-7</strain>
    </source>
</reference>
<dbReference type="SUPFAM" id="SSF54523">
    <property type="entry name" value="Pili subunits"/>
    <property type="match status" value="1"/>
</dbReference>
<dbReference type="PROSITE" id="PS00409">
    <property type="entry name" value="PROKAR_NTER_METHYL"/>
    <property type="match status" value="1"/>
</dbReference>
<dbReference type="PANTHER" id="PTHR30093">
    <property type="entry name" value="GENERAL SECRETION PATHWAY PROTEIN G"/>
    <property type="match status" value="1"/>
</dbReference>
<evidence type="ECO:0000313" key="9">
    <source>
        <dbReference type="EMBL" id="NEX78360.1"/>
    </source>
</evidence>
<evidence type="ECO:0000256" key="8">
    <source>
        <dbReference type="SAM" id="Phobius"/>
    </source>
</evidence>
<feature type="transmembrane region" description="Helical" evidence="8">
    <location>
        <begin position="20"/>
        <end position="42"/>
    </location>
</feature>
<keyword evidence="4 8" id="KW-0812">Transmembrane</keyword>
<keyword evidence="5 8" id="KW-1133">Transmembrane helix</keyword>
<keyword evidence="10" id="KW-1185">Reference proteome</keyword>
<comment type="subcellular location">
    <subcellularLocation>
        <location evidence="2">Cell surface</location>
    </subcellularLocation>
    <subcellularLocation>
        <location evidence="1">Membrane</location>
        <topology evidence="1">Single-pass membrane protein</topology>
    </subcellularLocation>
</comment>
<keyword evidence="3" id="KW-0488">Methylation</keyword>
<dbReference type="Gene3D" id="3.30.700.10">
    <property type="entry name" value="Glycoprotein, Type 4 Pilin"/>
    <property type="match status" value="1"/>
</dbReference>
<keyword evidence="6 8" id="KW-0472">Membrane</keyword>
<keyword evidence="7" id="KW-0178">Competence</keyword>
<sequence>MKKLFNKKLKLLKNQQGLTLIELLVVIVILGIIAAIAIPMVVNNKNEAAENAAKQTNAIVNDAVARYEAVEGGVPTLQNLLDNNYLKKMPECPDGYQENKENLEEYCQKIE</sequence>
<organism evidence="9 10">
    <name type="scientific">Neobacillus thermocopriae</name>
    <dbReference type="NCBI Taxonomy" id="1215031"/>
    <lineage>
        <taxon>Bacteria</taxon>
        <taxon>Bacillati</taxon>
        <taxon>Bacillota</taxon>
        <taxon>Bacilli</taxon>
        <taxon>Bacillales</taxon>
        <taxon>Bacillaceae</taxon>
        <taxon>Neobacillus</taxon>
    </lineage>
</organism>
<dbReference type="GO" id="GO:0016020">
    <property type="term" value="C:membrane"/>
    <property type="evidence" value="ECO:0007669"/>
    <property type="project" value="UniProtKB-SubCell"/>
</dbReference>
<proteinExistence type="predicted"/>
<name>A0A6B3TPV9_9BACI</name>
<gene>
    <name evidence="9" type="ORF">G4Z05_05555</name>
</gene>
<dbReference type="Pfam" id="PF07963">
    <property type="entry name" value="N_methyl"/>
    <property type="match status" value="1"/>
</dbReference>
<evidence type="ECO:0000256" key="7">
    <source>
        <dbReference type="ARBA" id="ARBA00023287"/>
    </source>
</evidence>
<dbReference type="PANTHER" id="PTHR30093:SF44">
    <property type="entry name" value="TYPE II SECRETION SYSTEM CORE PROTEIN G"/>
    <property type="match status" value="1"/>
</dbReference>
<evidence type="ECO:0000256" key="6">
    <source>
        <dbReference type="ARBA" id="ARBA00023136"/>
    </source>
</evidence>
<evidence type="ECO:0000256" key="1">
    <source>
        <dbReference type="ARBA" id="ARBA00004167"/>
    </source>
</evidence>
<evidence type="ECO:0000313" key="10">
    <source>
        <dbReference type="Proteomes" id="UP000481621"/>
    </source>
</evidence>
<evidence type="ECO:0000256" key="4">
    <source>
        <dbReference type="ARBA" id="ARBA00022692"/>
    </source>
</evidence>
<dbReference type="AlphaFoldDB" id="A0A6B3TPV9"/>
<dbReference type="Proteomes" id="UP000481621">
    <property type="component" value="Unassembled WGS sequence"/>
</dbReference>
<evidence type="ECO:0000256" key="2">
    <source>
        <dbReference type="ARBA" id="ARBA00004241"/>
    </source>
</evidence>
<dbReference type="InterPro" id="IPR012902">
    <property type="entry name" value="N_methyl_site"/>
</dbReference>
<dbReference type="NCBIfam" id="TIGR02532">
    <property type="entry name" value="IV_pilin_GFxxxE"/>
    <property type="match status" value="1"/>
</dbReference>
<evidence type="ECO:0000256" key="5">
    <source>
        <dbReference type="ARBA" id="ARBA00022989"/>
    </source>
</evidence>
<dbReference type="EMBL" id="JAAIUV010000006">
    <property type="protein sequence ID" value="NEX78360.1"/>
    <property type="molecule type" value="Genomic_DNA"/>
</dbReference>
<dbReference type="InterPro" id="IPR045584">
    <property type="entry name" value="Pilin-like"/>
</dbReference>